<reference evidence="2" key="1">
    <citation type="submission" date="2014-09" db="EMBL/GenBank/DDBJ databases">
        <authorList>
            <person name="Magalhaes I.L.F."/>
            <person name="Oliveira U."/>
            <person name="Santos F.R."/>
            <person name="Vidigal T.H.D.A."/>
            <person name="Brescovit A.D."/>
            <person name="Santos A.J."/>
        </authorList>
    </citation>
    <scope>NUCLEOTIDE SEQUENCE</scope>
    <source>
        <tissue evidence="2">Shoot tissue taken approximately 20 cm above the soil surface</tissue>
    </source>
</reference>
<evidence type="ECO:0000256" key="1">
    <source>
        <dbReference type="SAM" id="MobiDB-lite"/>
    </source>
</evidence>
<organism evidence="2">
    <name type="scientific">Arundo donax</name>
    <name type="common">Giant reed</name>
    <name type="synonym">Donax arundinaceus</name>
    <dbReference type="NCBI Taxonomy" id="35708"/>
    <lineage>
        <taxon>Eukaryota</taxon>
        <taxon>Viridiplantae</taxon>
        <taxon>Streptophyta</taxon>
        <taxon>Embryophyta</taxon>
        <taxon>Tracheophyta</taxon>
        <taxon>Spermatophyta</taxon>
        <taxon>Magnoliopsida</taxon>
        <taxon>Liliopsida</taxon>
        <taxon>Poales</taxon>
        <taxon>Poaceae</taxon>
        <taxon>PACMAD clade</taxon>
        <taxon>Arundinoideae</taxon>
        <taxon>Arundineae</taxon>
        <taxon>Arundo</taxon>
    </lineage>
</organism>
<proteinExistence type="predicted"/>
<evidence type="ECO:0000313" key="2">
    <source>
        <dbReference type="EMBL" id="JAD80242.1"/>
    </source>
</evidence>
<reference evidence="2" key="2">
    <citation type="journal article" date="2015" name="Data Brief">
        <title>Shoot transcriptome of the giant reed, Arundo donax.</title>
        <authorList>
            <person name="Barrero R.A."/>
            <person name="Guerrero F.D."/>
            <person name="Moolhuijzen P."/>
            <person name="Goolsby J.A."/>
            <person name="Tidwell J."/>
            <person name="Bellgard S.E."/>
            <person name="Bellgard M.I."/>
        </authorList>
    </citation>
    <scope>NUCLEOTIDE SEQUENCE</scope>
    <source>
        <tissue evidence="2">Shoot tissue taken approximately 20 cm above the soil surface</tissue>
    </source>
</reference>
<dbReference type="AlphaFoldDB" id="A0A0A9D910"/>
<sequence>MSCDLSPLTQQQLHCTGQCSQCQLLRPSASPCARWCRHRPIAAPTRFGFSLRCCIAPHTPRLYAVSPIAARGSCLSGNRTHPSGSQLKGFRQQISGRQI</sequence>
<name>A0A0A9D910_ARUDO</name>
<accession>A0A0A9D910</accession>
<dbReference type="EMBL" id="GBRH01217653">
    <property type="protein sequence ID" value="JAD80242.1"/>
    <property type="molecule type" value="Transcribed_RNA"/>
</dbReference>
<feature type="region of interest" description="Disordered" evidence="1">
    <location>
        <begin position="79"/>
        <end position="99"/>
    </location>
</feature>
<protein>
    <submittedName>
        <fullName evidence="2">Uncharacterized protein</fullName>
    </submittedName>
</protein>